<dbReference type="EMBL" id="AUPL01006631">
    <property type="protein sequence ID" value="ESL05710.1"/>
    <property type="molecule type" value="Genomic_DNA"/>
</dbReference>
<feature type="signal peptide" evidence="2">
    <location>
        <begin position="1"/>
        <end position="25"/>
    </location>
</feature>
<evidence type="ECO:0000313" key="3">
    <source>
        <dbReference type="EMBL" id="ESL05176.1"/>
    </source>
</evidence>
<feature type="compositionally biased region" description="Basic and acidic residues" evidence="1">
    <location>
        <begin position="141"/>
        <end position="161"/>
    </location>
</feature>
<dbReference type="Proteomes" id="UP000031737">
    <property type="component" value="Unassembled WGS sequence"/>
</dbReference>
<evidence type="ECO:0000313" key="4">
    <source>
        <dbReference type="EMBL" id="ESL05710.1"/>
    </source>
</evidence>
<evidence type="ECO:0000313" key="5">
    <source>
        <dbReference type="Proteomes" id="UP000031737"/>
    </source>
</evidence>
<feature type="compositionally biased region" description="Low complexity" evidence="1">
    <location>
        <begin position="162"/>
        <end position="184"/>
    </location>
</feature>
<dbReference type="EMBL" id="AUPL01007196">
    <property type="protein sequence ID" value="ESL05176.1"/>
    <property type="molecule type" value="Genomic_DNA"/>
</dbReference>
<dbReference type="VEuPathDB" id="TriTrypDB:TRSC58_07196"/>
<feature type="chain" id="PRO_5007370508" description="Mucin-associated surface protein (MASP)" evidence="2">
    <location>
        <begin position="26"/>
        <end position="219"/>
    </location>
</feature>
<keyword evidence="2" id="KW-0732">Signal</keyword>
<feature type="region of interest" description="Disordered" evidence="1">
    <location>
        <begin position="94"/>
        <end position="194"/>
    </location>
</feature>
<protein>
    <recommendedName>
        <fullName evidence="6">Mucin-associated surface protein (MASP)</fullName>
    </recommendedName>
</protein>
<name>A0A061ITQ5_TRYRA</name>
<evidence type="ECO:0000256" key="1">
    <source>
        <dbReference type="SAM" id="MobiDB-lite"/>
    </source>
</evidence>
<organism evidence="3 5">
    <name type="scientific">Trypanosoma rangeli SC58</name>
    <dbReference type="NCBI Taxonomy" id="429131"/>
    <lineage>
        <taxon>Eukaryota</taxon>
        <taxon>Discoba</taxon>
        <taxon>Euglenozoa</taxon>
        <taxon>Kinetoplastea</taxon>
        <taxon>Metakinetoplastina</taxon>
        <taxon>Trypanosomatida</taxon>
        <taxon>Trypanosomatidae</taxon>
        <taxon>Trypanosoma</taxon>
        <taxon>Herpetosoma</taxon>
    </lineage>
</organism>
<evidence type="ECO:0008006" key="6">
    <source>
        <dbReference type="Google" id="ProtNLM"/>
    </source>
</evidence>
<proteinExistence type="predicted"/>
<accession>A0A061ITQ5</accession>
<keyword evidence="5" id="KW-1185">Reference proteome</keyword>
<sequence length="219" mass="22662">MRMAGRVLLACALCVLCCVGGGAQASETQVANNTEDGRATLYKNWYFLVGEECRDEHKNKTANATAILNCTFERMNDIYSYLYNVDLRKRNANDDAAAGSSAEEKNPAPQAEGGDGSPAQPGAEPPQHPAKASQPQVSPEVEQRLKDDSAEGEAKLREEARAAAASQKTPASATATASHAAKAAHGNSDGSTAASHCTSPIALILLACAAAAAMAMAAA</sequence>
<comment type="caution">
    <text evidence="3">The sequence shown here is derived from an EMBL/GenBank/DDBJ whole genome shotgun (WGS) entry which is preliminary data.</text>
</comment>
<dbReference type="OrthoDB" id="255169at2759"/>
<dbReference type="VEuPathDB" id="TriTrypDB:TRSC58_06631"/>
<gene>
    <name evidence="4" type="ORF">TRSC58_06631</name>
    <name evidence="3" type="ORF">TRSC58_07196</name>
</gene>
<reference evidence="3 5" key="1">
    <citation type="submission" date="2013-07" db="EMBL/GenBank/DDBJ databases">
        <authorList>
            <person name="Stoco P.H."/>
            <person name="Wagner G."/>
            <person name="Gerber A."/>
            <person name="Zaha A."/>
            <person name="Thompson C."/>
            <person name="Bartholomeu D.C."/>
            <person name="Luckemeyer D.D."/>
            <person name="Bahia D."/>
            <person name="Loreto E."/>
            <person name="Prestes E.B."/>
            <person name="Lima F.M."/>
            <person name="Rodrigues-Luiz G."/>
            <person name="Vallejo G.A."/>
            <person name="Filho J.F."/>
            <person name="Monteiro K.M."/>
            <person name="Tyler K.M."/>
            <person name="de Almeida L.G."/>
            <person name="Ortiz M.F."/>
            <person name="Siervo M.A."/>
            <person name="de Moraes M.H."/>
            <person name="Cunha O.L."/>
            <person name="Mendonca-Neto R."/>
            <person name="Silva R."/>
            <person name="Teixeira S.M."/>
            <person name="Murta S.M."/>
            <person name="Sincero T.C."/>
            <person name="Mendes T.A."/>
            <person name="Urmenyi T.P."/>
            <person name="Silva V.G."/>
            <person name="da Rocha W.D."/>
            <person name="Andersson B."/>
            <person name="Romanha A.J."/>
            <person name="Steindel M."/>
            <person name="de Vasconcelos A.T."/>
            <person name="Grisard E.C."/>
        </authorList>
    </citation>
    <scope>NUCLEOTIDE SEQUENCE [LARGE SCALE GENOMIC DNA]</scope>
    <source>
        <strain evidence="3 5">SC58</strain>
    </source>
</reference>
<evidence type="ECO:0000256" key="2">
    <source>
        <dbReference type="SAM" id="SignalP"/>
    </source>
</evidence>
<dbReference type="AlphaFoldDB" id="A0A061ITQ5"/>